<dbReference type="Gene3D" id="3.40.50.1000">
    <property type="entry name" value="HAD superfamily/HAD-like"/>
    <property type="match status" value="1"/>
</dbReference>
<dbReference type="Proteomes" id="UP001483337">
    <property type="component" value="Chromosome"/>
</dbReference>
<dbReference type="InterPro" id="IPR036412">
    <property type="entry name" value="HAD-like_sf"/>
</dbReference>
<dbReference type="Pfam" id="PF13419">
    <property type="entry name" value="HAD_2"/>
    <property type="match status" value="1"/>
</dbReference>
<evidence type="ECO:0000313" key="1">
    <source>
        <dbReference type="EMBL" id="WZB86762.1"/>
    </source>
</evidence>
<reference evidence="1 2" key="1">
    <citation type="submission" date="2024-04" db="EMBL/GenBank/DDBJ databases">
        <title>Okeanomitos corallinicola gen. &amp; sp. nov. (Nostocales, Cyanobacteria), a new toxic marine heterocyst-forming cyanobacterium from a coral reef.</title>
        <authorList>
            <person name="Li H."/>
            <person name="Li R."/>
            <person name="Kang J."/>
            <person name="Hii K.S."/>
            <person name="Mohamed H.F."/>
            <person name="Xu X."/>
            <person name="Luo Z."/>
        </authorList>
    </citation>
    <scope>NUCLEOTIDE SEQUENCE [LARGE SCALE GENOMIC DNA]</scope>
    <source>
        <strain evidence="1 2">TIOX110</strain>
    </source>
</reference>
<dbReference type="RefSeq" id="WP_353929676.1">
    <property type="nucleotide sequence ID" value="NZ_CP150886.1"/>
</dbReference>
<organism evidence="1 2">
    <name type="scientific">Okeanomitos corallinicola TIOX110</name>
    <dbReference type="NCBI Taxonomy" id="3133117"/>
    <lineage>
        <taxon>Bacteria</taxon>
        <taxon>Bacillati</taxon>
        <taxon>Cyanobacteriota</taxon>
        <taxon>Cyanophyceae</taxon>
        <taxon>Nostocales</taxon>
        <taxon>Aphanizomenonaceae</taxon>
        <taxon>Okeanomitos</taxon>
    </lineage>
</organism>
<dbReference type="PANTHER" id="PTHR43434">
    <property type="entry name" value="PHOSPHOGLYCOLATE PHOSPHATASE"/>
    <property type="match status" value="1"/>
</dbReference>
<dbReference type="InterPro" id="IPR023214">
    <property type="entry name" value="HAD_sf"/>
</dbReference>
<sequence>MTAKNPTILALDFDGVVCDGLIEYFEVAWRTYCQVWSSTQQTPPENLANRFYRLRPVIETGWEMPVLIKALIAGFTDDKILQEWSNIAPQILAVDKIEPKVVAKKLDGLRDEWISTDLDGWLSLHRFYPGVIEKLKKVINSEVKLFIVTTKEGRFVKNLLQREGLKLADTAIFGKEVKRPKYETLRGLIAQEKNQPVSLWFMEDRLKTLELVKQQSDLDHVQLFLADWGYNTPSEREAGENDDRIQVISLDQFSQDFSRW</sequence>
<accession>A0ABZ2UN14</accession>
<dbReference type="SUPFAM" id="SSF56784">
    <property type="entry name" value="HAD-like"/>
    <property type="match status" value="1"/>
</dbReference>
<proteinExistence type="predicted"/>
<dbReference type="InterPro" id="IPR041492">
    <property type="entry name" value="HAD_2"/>
</dbReference>
<keyword evidence="2" id="KW-1185">Reference proteome</keyword>
<gene>
    <name evidence="1" type="ORF">WJM97_15350</name>
</gene>
<name>A0ABZ2UN14_9CYAN</name>
<dbReference type="PANTHER" id="PTHR43434:SF21">
    <property type="entry name" value="SLL0295 PROTEIN"/>
    <property type="match status" value="1"/>
</dbReference>
<dbReference type="InterPro" id="IPR050155">
    <property type="entry name" value="HAD-like_hydrolase_sf"/>
</dbReference>
<dbReference type="EMBL" id="CP150886">
    <property type="protein sequence ID" value="WZB86762.1"/>
    <property type="molecule type" value="Genomic_DNA"/>
</dbReference>
<evidence type="ECO:0000313" key="2">
    <source>
        <dbReference type="Proteomes" id="UP001483337"/>
    </source>
</evidence>
<protein>
    <submittedName>
        <fullName evidence="1">HAD hydrolase-like protein</fullName>
    </submittedName>
</protein>